<comment type="subcellular location">
    <subcellularLocation>
        <location evidence="1">Cytoplasm</location>
        <location evidence="1">Cytosol</location>
    </subcellularLocation>
</comment>
<proteinExistence type="predicted"/>
<dbReference type="EMBL" id="FCNZ02000014">
    <property type="protein sequence ID" value="SAL63770.1"/>
    <property type="molecule type" value="Genomic_DNA"/>
</dbReference>
<sequence length="109" mass="12125">MKTTEEYFEHYEAIAALSGQMLVAARSGEWGELKSMQVAYRQLVDRLKEVDSGSELDESAKARKLDLVKRILADDAAIRDLTSPSLARLSALFTTNSPARVLKKIIGLR</sequence>
<keyword evidence="4" id="KW-0143">Chaperone</keyword>
<keyword evidence="3" id="KW-1005">Bacterial flagellum biogenesis</keyword>
<keyword evidence="6" id="KW-0282">Flagellum</keyword>
<dbReference type="STRING" id="326475.AWB66_03814"/>
<protein>
    <recommendedName>
        <fullName evidence="5">Flagellar protein FliT</fullName>
    </recommendedName>
</protein>
<evidence type="ECO:0000256" key="5">
    <source>
        <dbReference type="ARBA" id="ARBA00093797"/>
    </source>
</evidence>
<evidence type="ECO:0000256" key="3">
    <source>
        <dbReference type="ARBA" id="ARBA00022795"/>
    </source>
</evidence>
<comment type="caution">
    <text evidence="6">The sequence shown here is derived from an EMBL/GenBank/DDBJ whole genome shotgun (WGS) entry which is preliminary data.</text>
</comment>
<keyword evidence="7" id="KW-1185">Reference proteome</keyword>
<evidence type="ECO:0000256" key="1">
    <source>
        <dbReference type="ARBA" id="ARBA00004514"/>
    </source>
</evidence>
<keyword evidence="2" id="KW-0963">Cytoplasm</keyword>
<dbReference type="Proteomes" id="UP000054717">
    <property type="component" value="Unassembled WGS sequence"/>
</dbReference>
<keyword evidence="6" id="KW-0969">Cilium</keyword>
<keyword evidence="6" id="KW-0966">Cell projection</keyword>
<name>A0A158J620_9BURK</name>
<reference evidence="6" key="1">
    <citation type="submission" date="2016-01" db="EMBL/GenBank/DDBJ databases">
        <authorList>
            <person name="Peeters Charlotte."/>
        </authorList>
    </citation>
    <scope>NUCLEOTIDE SEQUENCE</scope>
    <source>
        <strain evidence="6">LMG 22936</strain>
    </source>
</reference>
<dbReference type="InterPro" id="IPR008622">
    <property type="entry name" value="FliT"/>
</dbReference>
<gene>
    <name evidence="6" type="ORF">AWB66_03814</name>
</gene>
<dbReference type="GO" id="GO:0044781">
    <property type="term" value="P:bacterial-type flagellum organization"/>
    <property type="evidence" value="ECO:0007669"/>
    <property type="project" value="UniProtKB-KW"/>
</dbReference>
<evidence type="ECO:0000313" key="7">
    <source>
        <dbReference type="Proteomes" id="UP000054717"/>
    </source>
</evidence>
<dbReference type="RefSeq" id="WP_087631727.1">
    <property type="nucleotide sequence ID" value="NZ_FCNZ02000014.1"/>
</dbReference>
<evidence type="ECO:0000256" key="4">
    <source>
        <dbReference type="ARBA" id="ARBA00023186"/>
    </source>
</evidence>
<evidence type="ECO:0000256" key="2">
    <source>
        <dbReference type="ARBA" id="ARBA00022490"/>
    </source>
</evidence>
<dbReference type="AlphaFoldDB" id="A0A158J620"/>
<evidence type="ECO:0000313" key="6">
    <source>
        <dbReference type="EMBL" id="SAL63770.1"/>
    </source>
</evidence>
<accession>A0A158J620</accession>
<dbReference type="Pfam" id="PF05400">
    <property type="entry name" value="FliT"/>
    <property type="match status" value="1"/>
</dbReference>
<dbReference type="Gene3D" id="1.20.58.380">
    <property type="entry name" value="Flagellar protein flit"/>
    <property type="match status" value="1"/>
</dbReference>
<organism evidence="6 7">
    <name type="scientific">Caballeronia telluris</name>
    <dbReference type="NCBI Taxonomy" id="326475"/>
    <lineage>
        <taxon>Bacteria</taxon>
        <taxon>Pseudomonadati</taxon>
        <taxon>Pseudomonadota</taxon>
        <taxon>Betaproteobacteria</taxon>
        <taxon>Burkholderiales</taxon>
        <taxon>Burkholderiaceae</taxon>
        <taxon>Caballeronia</taxon>
    </lineage>
</organism>